<accession>A0A507ZYU5</accession>
<evidence type="ECO:0000256" key="1">
    <source>
        <dbReference type="SAM" id="MobiDB-lite"/>
    </source>
</evidence>
<name>A0A507ZYU5_9ACTO</name>
<gene>
    <name evidence="2" type="ORF">FK256_11635</name>
</gene>
<comment type="caution">
    <text evidence="2">The sequence shown here is derived from an EMBL/GenBank/DDBJ whole genome shotgun (WGS) entry which is preliminary data.</text>
</comment>
<organism evidence="2 3">
    <name type="scientific">Actinomyces johnsonii</name>
    <dbReference type="NCBI Taxonomy" id="544581"/>
    <lineage>
        <taxon>Bacteria</taxon>
        <taxon>Bacillati</taxon>
        <taxon>Actinomycetota</taxon>
        <taxon>Actinomycetes</taxon>
        <taxon>Actinomycetales</taxon>
        <taxon>Actinomycetaceae</taxon>
        <taxon>Actinomyces</taxon>
    </lineage>
</organism>
<protein>
    <submittedName>
        <fullName evidence="2">DUF885 domain-containing protein</fullName>
    </submittedName>
</protein>
<proteinExistence type="predicted"/>
<evidence type="ECO:0000313" key="3">
    <source>
        <dbReference type="Proteomes" id="UP000319010"/>
    </source>
</evidence>
<dbReference type="AlphaFoldDB" id="A0A507ZYU5"/>
<feature type="compositionally biased region" description="Basic and acidic residues" evidence="1">
    <location>
        <begin position="22"/>
        <end position="31"/>
    </location>
</feature>
<reference evidence="2 3" key="1">
    <citation type="submission" date="2019-06" db="EMBL/GenBank/DDBJ databases">
        <title>Draft genome sequence of Actinomyces johnsonii CCUG 34287T.</title>
        <authorList>
            <person name="Salva-Serra F."/>
            <person name="Cardew S."/>
            <person name="Moore E."/>
        </authorList>
    </citation>
    <scope>NUCLEOTIDE SEQUENCE [LARGE SCALE GENOMIC DNA]</scope>
    <source>
        <strain evidence="2 3">CCUG 34287</strain>
    </source>
</reference>
<dbReference type="EMBL" id="VICB01000019">
    <property type="protein sequence ID" value="TQD42137.1"/>
    <property type="molecule type" value="Genomic_DNA"/>
</dbReference>
<dbReference type="PANTHER" id="PTHR33361:SF2">
    <property type="entry name" value="DUF885 DOMAIN-CONTAINING PROTEIN"/>
    <property type="match status" value="1"/>
</dbReference>
<feature type="region of interest" description="Disordered" evidence="1">
    <location>
        <begin position="95"/>
        <end position="125"/>
    </location>
</feature>
<feature type="region of interest" description="Disordered" evidence="1">
    <location>
        <begin position="1"/>
        <end position="36"/>
    </location>
</feature>
<feature type="compositionally biased region" description="Basic and acidic residues" evidence="1">
    <location>
        <begin position="107"/>
        <end position="117"/>
    </location>
</feature>
<dbReference type="InterPro" id="IPR010281">
    <property type="entry name" value="DUF885"/>
</dbReference>
<dbReference type="Proteomes" id="UP000319010">
    <property type="component" value="Unassembled WGS sequence"/>
</dbReference>
<sequence>MARAQRPGSPPPGGLSVQDQAPGDRRRDSWKDSWGPARARLTDLAEDYARLLASQDPAAAEATGLPSRTLLPDVGPEALAERNRVERRLHQLVRAVETPRSLTGNHGAKDDDARDSTPGDGDPWGRAPLAVRVLRAHLLERLGTSIDLIESADQGAELNILTSPFQGVRRRLITLPTDLPGSTSSVQDWADLVDRYRAAPRALTGIRDSLAVSAAQGVLPPRGQVEAVARQTDDLARILASQARGDLSGGGHAAPGGALGRDLQVAANDAAQAVSDLGRYLRGELAPLTPVREGVGPSRHACWVRRMLGTSIDTAEVYQWARQELVDVVAAQDALAAEVLGTGSRAGDLDAHLRADPSTGMSPEDFPRWAQGVADEAWDAVVGRLLDVPDGLGRPTVLLDTPGGGVHYEEPEPSRSLSGRVLRSFAVGDETVWPWAERTTVLHESVPGHHTHSGAQSLDPSLTLWQRYLGKVPGCNEGWALYAERLAIETGLLSKPADRFGWLAARRWRIVRVLVDLGVHSWLPVPAEIAALPGAGGGTQWDRPTVEAALRAHTVLGEGFLQFEVDKQLGWPAQGLAYMLGERVWLAGRERAQHRAEEVRKKLDLRAFHNRGIGLGSVGLDLLIRELG</sequence>
<evidence type="ECO:0000313" key="2">
    <source>
        <dbReference type="EMBL" id="TQD42137.1"/>
    </source>
</evidence>
<dbReference type="Pfam" id="PF05960">
    <property type="entry name" value="DUF885"/>
    <property type="match status" value="1"/>
</dbReference>
<dbReference type="PANTHER" id="PTHR33361">
    <property type="entry name" value="GLR0591 PROTEIN"/>
    <property type="match status" value="1"/>
</dbReference>